<name>A0A3P5ZCZ1_BRACM</name>
<protein>
    <submittedName>
        <fullName evidence="1">Uncharacterized protein</fullName>
    </submittedName>
</protein>
<dbReference type="AlphaFoldDB" id="A0A3P5ZCZ1"/>
<sequence>MNLSMAKVLMRDFAYQSIATLMTKIAVVLPVTLPRHARHLVSRA</sequence>
<gene>
    <name evidence="1" type="ORF">BRAA05T20335Z</name>
</gene>
<proteinExistence type="predicted"/>
<reference evidence="1" key="1">
    <citation type="submission" date="2018-11" db="EMBL/GenBank/DDBJ databases">
        <authorList>
            <consortium name="Genoscope - CEA"/>
            <person name="William W."/>
        </authorList>
    </citation>
    <scope>NUCLEOTIDE SEQUENCE</scope>
</reference>
<evidence type="ECO:0000313" key="1">
    <source>
        <dbReference type="EMBL" id="VDC70621.1"/>
    </source>
</evidence>
<organism evidence="1">
    <name type="scientific">Brassica campestris</name>
    <name type="common">Field mustard</name>
    <dbReference type="NCBI Taxonomy" id="3711"/>
    <lineage>
        <taxon>Eukaryota</taxon>
        <taxon>Viridiplantae</taxon>
        <taxon>Streptophyta</taxon>
        <taxon>Embryophyta</taxon>
        <taxon>Tracheophyta</taxon>
        <taxon>Spermatophyta</taxon>
        <taxon>Magnoliopsida</taxon>
        <taxon>eudicotyledons</taxon>
        <taxon>Gunneridae</taxon>
        <taxon>Pentapetalae</taxon>
        <taxon>rosids</taxon>
        <taxon>malvids</taxon>
        <taxon>Brassicales</taxon>
        <taxon>Brassicaceae</taxon>
        <taxon>Brassiceae</taxon>
        <taxon>Brassica</taxon>
    </lineage>
</organism>
<accession>A0A3P5ZCZ1</accession>
<dbReference type="EMBL" id="LR031570">
    <property type="protein sequence ID" value="VDC70621.1"/>
    <property type="molecule type" value="Genomic_DNA"/>
</dbReference>